<evidence type="ECO:0000313" key="2">
    <source>
        <dbReference type="EMBL" id="MFD2613525.1"/>
    </source>
</evidence>
<protein>
    <submittedName>
        <fullName evidence="2">Phage holin family protein</fullName>
    </submittedName>
</protein>
<feature type="transmembrane region" description="Helical" evidence="1">
    <location>
        <begin position="6"/>
        <end position="28"/>
    </location>
</feature>
<keyword evidence="3" id="KW-1185">Reference proteome</keyword>
<feature type="transmembrane region" description="Helical" evidence="1">
    <location>
        <begin position="40"/>
        <end position="58"/>
    </location>
</feature>
<name>A0ABW5PFG2_9BACL</name>
<dbReference type="Proteomes" id="UP001597541">
    <property type="component" value="Unassembled WGS sequence"/>
</dbReference>
<sequence>MSQTELSLLLELLDPQLFIVLVACWLIGYSLKTIPRVPNWCIIFFVTALAVVFVVWMQDVSPSSVLQGIICGALAVYGHEIVKAVREGTRKGK</sequence>
<keyword evidence="1" id="KW-0472">Membrane</keyword>
<dbReference type="EMBL" id="JBHUME010000008">
    <property type="protein sequence ID" value="MFD2613525.1"/>
    <property type="molecule type" value="Genomic_DNA"/>
</dbReference>
<dbReference type="Pfam" id="PF16079">
    <property type="entry name" value="Phage_holin_5_2"/>
    <property type="match status" value="1"/>
</dbReference>
<accession>A0ABW5PFG2</accession>
<dbReference type="InterPro" id="IPR032111">
    <property type="entry name" value="Clostridium_phage_holin"/>
</dbReference>
<dbReference type="RefSeq" id="WP_377603513.1">
    <property type="nucleotide sequence ID" value="NZ_JBHUME010000008.1"/>
</dbReference>
<evidence type="ECO:0000256" key="1">
    <source>
        <dbReference type="SAM" id="Phobius"/>
    </source>
</evidence>
<keyword evidence="1" id="KW-0812">Transmembrane</keyword>
<comment type="caution">
    <text evidence="2">The sequence shown here is derived from an EMBL/GenBank/DDBJ whole genome shotgun (WGS) entry which is preliminary data.</text>
</comment>
<gene>
    <name evidence="2" type="ORF">ACFSUF_13925</name>
</gene>
<evidence type="ECO:0000313" key="3">
    <source>
        <dbReference type="Proteomes" id="UP001597541"/>
    </source>
</evidence>
<organism evidence="2 3">
    <name type="scientific">Paenibacillus gansuensis</name>
    <dbReference type="NCBI Taxonomy" id="306542"/>
    <lineage>
        <taxon>Bacteria</taxon>
        <taxon>Bacillati</taxon>
        <taxon>Bacillota</taxon>
        <taxon>Bacilli</taxon>
        <taxon>Bacillales</taxon>
        <taxon>Paenibacillaceae</taxon>
        <taxon>Paenibacillus</taxon>
    </lineage>
</organism>
<keyword evidence="1" id="KW-1133">Transmembrane helix</keyword>
<reference evidence="3" key="1">
    <citation type="journal article" date="2019" name="Int. J. Syst. Evol. Microbiol.">
        <title>The Global Catalogue of Microorganisms (GCM) 10K type strain sequencing project: providing services to taxonomists for standard genome sequencing and annotation.</title>
        <authorList>
            <consortium name="The Broad Institute Genomics Platform"/>
            <consortium name="The Broad Institute Genome Sequencing Center for Infectious Disease"/>
            <person name="Wu L."/>
            <person name="Ma J."/>
        </authorList>
    </citation>
    <scope>NUCLEOTIDE SEQUENCE [LARGE SCALE GENOMIC DNA]</scope>
    <source>
        <strain evidence="3">KCTC 3950</strain>
    </source>
</reference>
<proteinExistence type="predicted"/>